<dbReference type="PROSITE" id="PS51747">
    <property type="entry name" value="CYT_DCMP_DEAMINASES_2"/>
    <property type="match status" value="1"/>
</dbReference>
<reference evidence="4 5" key="1">
    <citation type="submission" date="2023-02" db="EMBL/GenBank/DDBJ databases">
        <title>Genome sequence of Sphingobacterium sp. KACC 22765.</title>
        <authorList>
            <person name="Kim S."/>
            <person name="Heo J."/>
            <person name="Kwon S.-W."/>
        </authorList>
    </citation>
    <scope>NUCLEOTIDE SEQUENCE [LARGE SCALE GENOMIC DNA]</scope>
    <source>
        <strain evidence="4 5">KACC 22765</strain>
    </source>
</reference>
<gene>
    <name evidence="4" type="ORF">PQ465_10815</name>
</gene>
<dbReference type="InterPro" id="IPR016193">
    <property type="entry name" value="Cytidine_deaminase-like"/>
</dbReference>
<dbReference type="InterPro" id="IPR016192">
    <property type="entry name" value="APOBEC/CMP_deaminase_Zn-bd"/>
</dbReference>
<dbReference type="PANTHER" id="PTHR11079:SF161">
    <property type="entry name" value="CMP_DCMP-TYPE DEAMINASE DOMAIN-CONTAINING PROTEIN"/>
    <property type="match status" value="1"/>
</dbReference>
<feature type="domain" description="CMP/dCMP-type deaminase" evidence="3">
    <location>
        <begin position="2"/>
        <end position="113"/>
    </location>
</feature>
<dbReference type="CDD" id="cd01285">
    <property type="entry name" value="nucleoside_deaminase"/>
    <property type="match status" value="1"/>
</dbReference>
<keyword evidence="5" id="KW-1185">Reference proteome</keyword>
<keyword evidence="2" id="KW-0862">Zinc</keyword>
<name>A0ABY7WD49_9SPHI</name>
<dbReference type="Gene3D" id="3.40.140.10">
    <property type="entry name" value="Cytidine Deaminase, domain 2"/>
    <property type="match status" value="1"/>
</dbReference>
<protein>
    <submittedName>
        <fullName evidence="4">Nucleoside deaminase</fullName>
    </submittedName>
</protein>
<evidence type="ECO:0000313" key="4">
    <source>
        <dbReference type="EMBL" id="WDF66795.1"/>
    </source>
</evidence>
<keyword evidence="1" id="KW-0479">Metal-binding</keyword>
<dbReference type="EMBL" id="CP117880">
    <property type="protein sequence ID" value="WDF66795.1"/>
    <property type="molecule type" value="Genomic_DNA"/>
</dbReference>
<evidence type="ECO:0000256" key="2">
    <source>
        <dbReference type="ARBA" id="ARBA00022833"/>
    </source>
</evidence>
<evidence type="ECO:0000259" key="3">
    <source>
        <dbReference type="PROSITE" id="PS51747"/>
    </source>
</evidence>
<dbReference type="SUPFAM" id="SSF53927">
    <property type="entry name" value="Cytidine deaminase-like"/>
    <property type="match status" value="1"/>
</dbReference>
<evidence type="ECO:0000313" key="5">
    <source>
        <dbReference type="Proteomes" id="UP001221558"/>
    </source>
</evidence>
<accession>A0ABY7WD49</accession>
<dbReference type="InterPro" id="IPR002125">
    <property type="entry name" value="CMP_dCMP_dom"/>
</dbReference>
<sequence>MQTHEEYMQKAISLSANNLHTLVGGPFGCVIVKNGEILSAEANSVIRDCDPTAHAEINAIRKAAVKIGTPDLSDCVLYSSAEPCPMCLSAIYWSNIKQVYYGNSKRDAAWAGFGDAFIAEQLKKKTDDQAIVFERICAEDAFSVFEKWQAARSEIKTKIDELSK</sequence>
<proteinExistence type="predicted"/>
<organism evidence="4 5">
    <name type="scientific">Sphingobacterium oryzagri</name>
    <dbReference type="NCBI Taxonomy" id="3025669"/>
    <lineage>
        <taxon>Bacteria</taxon>
        <taxon>Pseudomonadati</taxon>
        <taxon>Bacteroidota</taxon>
        <taxon>Sphingobacteriia</taxon>
        <taxon>Sphingobacteriales</taxon>
        <taxon>Sphingobacteriaceae</taxon>
        <taxon>Sphingobacterium</taxon>
    </lineage>
</organism>
<dbReference type="RefSeq" id="WP_274265535.1">
    <property type="nucleotide sequence ID" value="NZ_CP117880.1"/>
</dbReference>
<dbReference type="PANTHER" id="PTHR11079">
    <property type="entry name" value="CYTOSINE DEAMINASE FAMILY MEMBER"/>
    <property type="match status" value="1"/>
</dbReference>
<dbReference type="Proteomes" id="UP001221558">
    <property type="component" value="Chromosome"/>
</dbReference>
<dbReference type="PROSITE" id="PS00903">
    <property type="entry name" value="CYT_DCMP_DEAMINASES_1"/>
    <property type="match status" value="1"/>
</dbReference>
<dbReference type="Pfam" id="PF00383">
    <property type="entry name" value="dCMP_cyt_deam_1"/>
    <property type="match status" value="1"/>
</dbReference>
<evidence type="ECO:0000256" key="1">
    <source>
        <dbReference type="ARBA" id="ARBA00022723"/>
    </source>
</evidence>